<feature type="transmembrane region" description="Helical" evidence="6">
    <location>
        <begin position="281"/>
        <end position="299"/>
    </location>
</feature>
<evidence type="ECO:0000313" key="8">
    <source>
        <dbReference type="EMBL" id="AZT90742.1"/>
    </source>
</evidence>
<feature type="domain" description="Major facilitator superfamily (MFS) profile" evidence="7">
    <location>
        <begin position="245"/>
        <end position="423"/>
    </location>
</feature>
<dbReference type="KEGG" id="ccha:ELD05_08850"/>
<feature type="transmembrane region" description="Helical" evidence="6">
    <location>
        <begin position="373"/>
        <end position="393"/>
    </location>
</feature>
<protein>
    <submittedName>
        <fullName evidence="8">MFS transporter</fullName>
    </submittedName>
</protein>
<evidence type="ECO:0000313" key="9">
    <source>
        <dbReference type="Proteomes" id="UP000282930"/>
    </source>
</evidence>
<dbReference type="PANTHER" id="PTHR23526:SF1">
    <property type="entry name" value="MAJOR FACILITATOR SUPERFAMILY MFS_1"/>
    <property type="match status" value="1"/>
</dbReference>
<name>A0A3T0D7C1_9FIRM</name>
<dbReference type="RefSeq" id="WP_127352135.1">
    <property type="nucleotide sequence ID" value="NZ_CP034791.1"/>
</dbReference>
<evidence type="ECO:0000259" key="7">
    <source>
        <dbReference type="PROSITE" id="PS50850"/>
    </source>
</evidence>
<keyword evidence="5 6" id="KW-0472">Membrane</keyword>
<dbReference type="InterPro" id="IPR052528">
    <property type="entry name" value="Sugar_transport-like"/>
</dbReference>
<dbReference type="Gene3D" id="1.20.1250.20">
    <property type="entry name" value="MFS general substrate transporter like domains"/>
    <property type="match status" value="2"/>
</dbReference>
<feature type="transmembrane region" description="Helical" evidence="6">
    <location>
        <begin position="193"/>
        <end position="214"/>
    </location>
</feature>
<evidence type="ECO:0000256" key="3">
    <source>
        <dbReference type="ARBA" id="ARBA00022692"/>
    </source>
</evidence>
<dbReference type="Proteomes" id="UP000282930">
    <property type="component" value="Chromosome"/>
</dbReference>
<evidence type="ECO:0000256" key="5">
    <source>
        <dbReference type="ARBA" id="ARBA00023136"/>
    </source>
</evidence>
<dbReference type="PROSITE" id="PS50850">
    <property type="entry name" value="MFS"/>
    <property type="match status" value="1"/>
</dbReference>
<feature type="transmembrane region" description="Helical" evidence="6">
    <location>
        <begin position="61"/>
        <end position="81"/>
    </location>
</feature>
<dbReference type="GO" id="GO:0022857">
    <property type="term" value="F:transmembrane transporter activity"/>
    <property type="evidence" value="ECO:0007669"/>
    <property type="project" value="InterPro"/>
</dbReference>
<proteinExistence type="predicted"/>
<dbReference type="PANTHER" id="PTHR23526">
    <property type="entry name" value="INTEGRAL MEMBRANE TRANSPORT PROTEIN-RELATED"/>
    <property type="match status" value="1"/>
</dbReference>
<keyword evidence="9" id="KW-1185">Reference proteome</keyword>
<keyword evidence="3 6" id="KW-0812">Transmembrane</keyword>
<feature type="transmembrane region" description="Helical" evidence="6">
    <location>
        <begin position="311"/>
        <end position="328"/>
    </location>
</feature>
<gene>
    <name evidence="8" type="ORF">ELD05_08850</name>
</gene>
<dbReference type="SUPFAM" id="SSF103473">
    <property type="entry name" value="MFS general substrate transporter"/>
    <property type="match status" value="1"/>
</dbReference>
<reference evidence="8 9" key="1">
    <citation type="submission" date="2018-12" db="EMBL/GenBank/DDBJ databases">
        <title>Genome sequence from the cellulolytic species, Caldicellulosiruptor changbaiensis.</title>
        <authorList>
            <person name="Blumer-Schuette S.E."/>
            <person name="Mendoza C."/>
        </authorList>
    </citation>
    <scope>NUCLEOTIDE SEQUENCE [LARGE SCALE GENOMIC DNA]</scope>
    <source>
        <strain evidence="8 9">CBS-Z</strain>
    </source>
</reference>
<dbReference type="AlphaFoldDB" id="A0A3T0D7C1"/>
<evidence type="ECO:0000256" key="4">
    <source>
        <dbReference type="ARBA" id="ARBA00022989"/>
    </source>
</evidence>
<feature type="transmembrane region" description="Helical" evidence="6">
    <location>
        <begin position="245"/>
        <end position="269"/>
    </location>
</feature>
<feature type="transmembrane region" description="Helical" evidence="6">
    <location>
        <begin position="121"/>
        <end position="150"/>
    </location>
</feature>
<dbReference type="EMBL" id="CP034791">
    <property type="protein sequence ID" value="AZT90742.1"/>
    <property type="molecule type" value="Genomic_DNA"/>
</dbReference>
<feature type="transmembrane region" description="Helical" evidence="6">
    <location>
        <begin position="399"/>
        <end position="418"/>
    </location>
</feature>
<dbReference type="CDD" id="cd06174">
    <property type="entry name" value="MFS"/>
    <property type="match status" value="1"/>
</dbReference>
<dbReference type="Pfam" id="PF07690">
    <property type="entry name" value="MFS_1"/>
    <property type="match status" value="1"/>
</dbReference>
<accession>A0A3T0D7C1</accession>
<feature type="transmembrane region" description="Helical" evidence="6">
    <location>
        <begin position="32"/>
        <end position="55"/>
    </location>
</feature>
<sequence>MTAEEQERELKKLETFAYKNLKKNSIVSITDGAIFAIASGMLSVSTVIVYFISHYVKSNTLIGLLTTLNVLLSNSPQILVAKKLEMLETYKEYFIKVALIMRLMWLLLAIDVFLFAERNELLFVVLFYLIFSLQGFFASFANITWFNLILKLIPERQRSKFFGIRSSIGGLCETLGAFLMGKILRLLRYPYNYALLFFIAFLIMMISLYLFSLMKEIPQKKPKKEINNKHYFKNMFLILKEDKNFTYYLFSVLFIGALGKMPFGFQTIFAKNSLGITTEHVAVATTILLFSQTVGYMMWGIIGSKYGFKSTLVISAIIFLPAIYFTYLMSNINIYYLSVGLFGIAQSARNVNESNLAAKLCKDPLKQPAYIGLRNFLMGPFFAFNSIIAGGIIDALGKNILFLISFCCMVLGFFILCFKVREE</sequence>
<keyword evidence="2" id="KW-0813">Transport</keyword>
<comment type="subcellular location">
    <subcellularLocation>
        <location evidence="1">Cell membrane</location>
        <topology evidence="1">Multi-pass membrane protein</topology>
    </subcellularLocation>
</comment>
<evidence type="ECO:0000256" key="1">
    <source>
        <dbReference type="ARBA" id="ARBA00004651"/>
    </source>
</evidence>
<keyword evidence="4 6" id="KW-1133">Transmembrane helix</keyword>
<dbReference type="InterPro" id="IPR020846">
    <property type="entry name" value="MFS_dom"/>
</dbReference>
<dbReference type="GO" id="GO:0005886">
    <property type="term" value="C:plasma membrane"/>
    <property type="evidence" value="ECO:0007669"/>
    <property type="project" value="UniProtKB-SubCell"/>
</dbReference>
<feature type="transmembrane region" description="Helical" evidence="6">
    <location>
        <begin position="93"/>
        <end position="115"/>
    </location>
</feature>
<organism evidence="8 9">
    <name type="scientific">Caldicellulosiruptor changbaiensis</name>
    <dbReference type="NCBI Taxonomy" id="1222016"/>
    <lineage>
        <taxon>Bacteria</taxon>
        <taxon>Bacillati</taxon>
        <taxon>Bacillota</taxon>
        <taxon>Bacillota incertae sedis</taxon>
        <taxon>Caldicellulosiruptorales</taxon>
        <taxon>Caldicellulosiruptoraceae</taxon>
        <taxon>Caldicellulosiruptor</taxon>
    </lineage>
</organism>
<dbReference type="InterPro" id="IPR036259">
    <property type="entry name" value="MFS_trans_sf"/>
</dbReference>
<evidence type="ECO:0000256" key="2">
    <source>
        <dbReference type="ARBA" id="ARBA00022448"/>
    </source>
</evidence>
<dbReference type="InterPro" id="IPR011701">
    <property type="entry name" value="MFS"/>
</dbReference>
<feature type="transmembrane region" description="Helical" evidence="6">
    <location>
        <begin position="162"/>
        <end position="181"/>
    </location>
</feature>
<evidence type="ECO:0000256" key="6">
    <source>
        <dbReference type="SAM" id="Phobius"/>
    </source>
</evidence>